<dbReference type="STRING" id="1045855.DSC_00100"/>
<organism evidence="1 2">
    <name type="scientific">Pseudoxanthomonas spadix (strain BD-a59)</name>
    <dbReference type="NCBI Taxonomy" id="1045855"/>
    <lineage>
        <taxon>Bacteria</taxon>
        <taxon>Pseudomonadati</taxon>
        <taxon>Pseudomonadota</taxon>
        <taxon>Gammaproteobacteria</taxon>
        <taxon>Lysobacterales</taxon>
        <taxon>Lysobacteraceae</taxon>
        <taxon>Pseudoxanthomonas</taxon>
    </lineage>
</organism>
<protein>
    <submittedName>
        <fullName evidence="1">Uncharacterized protein</fullName>
    </submittedName>
</protein>
<evidence type="ECO:0000313" key="2">
    <source>
        <dbReference type="Proteomes" id="UP000005870"/>
    </source>
</evidence>
<name>G7URJ8_PSEUP</name>
<reference evidence="1 2" key="1">
    <citation type="journal article" date="2012" name="J. Bacteriol.">
        <title>Complete Genome Sequence of the BTEX-Degrading Bacterium Pseudoxanthomonas spadix BD-a59.</title>
        <authorList>
            <person name="Lee S.H."/>
            <person name="Jin H.M."/>
            <person name="Lee H.J."/>
            <person name="Kim J.M."/>
            <person name="Jeon C.O."/>
        </authorList>
    </citation>
    <scope>NUCLEOTIDE SEQUENCE [LARGE SCALE GENOMIC DNA]</scope>
    <source>
        <strain evidence="1 2">BD-a59</strain>
    </source>
</reference>
<dbReference type="Proteomes" id="UP000005870">
    <property type="component" value="Chromosome"/>
</dbReference>
<accession>G7URJ8</accession>
<dbReference type="AlphaFoldDB" id="G7URJ8"/>
<keyword evidence="2" id="KW-1185">Reference proteome</keyword>
<dbReference type="EMBL" id="CP003093">
    <property type="protein sequence ID" value="AER54673.1"/>
    <property type="molecule type" value="Genomic_DNA"/>
</dbReference>
<evidence type="ECO:0000313" key="1">
    <source>
        <dbReference type="EMBL" id="AER54673.1"/>
    </source>
</evidence>
<dbReference type="RefSeq" id="WP_014161994.1">
    <property type="nucleotide sequence ID" value="NC_016147.2"/>
</dbReference>
<proteinExistence type="predicted"/>
<dbReference type="KEGG" id="psd:DSC_00100"/>
<sequence length="63" mass="6560">MGGTLPAKSFRWRAKASHSPGRYGAASLLAASVLHHALERPFLALRGRLLAAQAAGPPLTGRA</sequence>
<gene>
    <name evidence="1" type="ordered locus">DSC_00100</name>
</gene>
<dbReference type="HOGENOM" id="CLU_2882686_0_0_6"/>